<dbReference type="AlphaFoldDB" id="A0A0J6I4U6"/>
<reference evidence="2 3" key="1">
    <citation type="submission" date="2007-06" db="EMBL/GenBank/DDBJ databases">
        <title>The Genome Sequence of Coccidioides posadasii RMSCC_3488.</title>
        <authorList>
            <consortium name="Coccidioides Genome Resources Consortium"/>
            <consortium name="The Broad Institute Genome Sequencing Platform"/>
            <person name="Henn M.R."/>
            <person name="Sykes S."/>
            <person name="Young S."/>
            <person name="Jaffe D."/>
            <person name="Berlin A."/>
            <person name="Alvarez P."/>
            <person name="Butler J."/>
            <person name="Gnerre S."/>
            <person name="Grabherr M."/>
            <person name="Mauceli E."/>
            <person name="Brockman W."/>
            <person name="Kodira C."/>
            <person name="Alvarado L."/>
            <person name="Zeng Q."/>
            <person name="Crawford M."/>
            <person name="Antoine C."/>
            <person name="Devon K."/>
            <person name="Galgiani J."/>
            <person name="Orsborn K."/>
            <person name="Lewis M.L."/>
            <person name="Nusbaum C."/>
            <person name="Galagan J."/>
            <person name="Birren B."/>
        </authorList>
    </citation>
    <scope>NUCLEOTIDE SEQUENCE [LARGE SCALE GENOMIC DNA]</scope>
    <source>
        <strain evidence="2 3">RMSCC 3488</strain>
    </source>
</reference>
<accession>A0A0J6I4U6</accession>
<dbReference type="Proteomes" id="UP000054567">
    <property type="component" value="Unassembled WGS sequence"/>
</dbReference>
<sequence length="118" mass="12754">MAKRNRSIGLQSGMHNDGKPSKRFEHATSQALKVLSLAENLVPSSPVPFPASRAPTPQVLALVISGDCATKSLGGRSGWLPMTAGLWPAEQTFLSSPRRHRRSGFSWRAANSGYSWPP</sequence>
<feature type="region of interest" description="Disordered" evidence="1">
    <location>
        <begin position="1"/>
        <end position="26"/>
    </location>
</feature>
<evidence type="ECO:0000256" key="1">
    <source>
        <dbReference type="SAM" id="MobiDB-lite"/>
    </source>
</evidence>
<evidence type="ECO:0000313" key="2">
    <source>
        <dbReference type="EMBL" id="KMM66407.1"/>
    </source>
</evidence>
<proteinExistence type="predicted"/>
<reference evidence="3" key="3">
    <citation type="journal article" date="2010" name="Genome Res.">
        <title>Population genomic sequencing of Coccidioides fungi reveals recent hybridization and transposon control.</title>
        <authorList>
            <person name="Neafsey D.E."/>
            <person name="Barker B.M."/>
            <person name="Sharpton T.J."/>
            <person name="Stajich J.E."/>
            <person name="Park D.J."/>
            <person name="Whiston E."/>
            <person name="Hung C.-Y."/>
            <person name="McMahan C."/>
            <person name="White J."/>
            <person name="Sykes S."/>
            <person name="Heiman D."/>
            <person name="Young S."/>
            <person name="Zeng Q."/>
            <person name="Abouelleil A."/>
            <person name="Aftuck L."/>
            <person name="Bessette D."/>
            <person name="Brown A."/>
            <person name="FitzGerald M."/>
            <person name="Lui A."/>
            <person name="Macdonald J.P."/>
            <person name="Priest M."/>
            <person name="Orbach M.J."/>
            <person name="Galgiani J.N."/>
            <person name="Kirkland T.N."/>
            <person name="Cole G.T."/>
            <person name="Birren B.W."/>
            <person name="Henn M.R."/>
            <person name="Taylor J.W."/>
            <person name="Rounsley S.D."/>
        </authorList>
    </citation>
    <scope>NUCLEOTIDE SEQUENCE [LARGE SCALE GENOMIC DNA]</scope>
    <source>
        <strain evidence="3">RMSCC 3488</strain>
    </source>
</reference>
<dbReference type="EMBL" id="DS268109">
    <property type="protein sequence ID" value="KMM66407.1"/>
    <property type="molecule type" value="Genomic_DNA"/>
</dbReference>
<protein>
    <submittedName>
        <fullName evidence="2">Uncharacterized protein</fullName>
    </submittedName>
</protein>
<feature type="compositionally biased region" description="Basic and acidic residues" evidence="1">
    <location>
        <begin position="16"/>
        <end position="26"/>
    </location>
</feature>
<organism evidence="2 3">
    <name type="scientific">Coccidioides posadasii RMSCC 3488</name>
    <dbReference type="NCBI Taxonomy" id="454284"/>
    <lineage>
        <taxon>Eukaryota</taxon>
        <taxon>Fungi</taxon>
        <taxon>Dikarya</taxon>
        <taxon>Ascomycota</taxon>
        <taxon>Pezizomycotina</taxon>
        <taxon>Eurotiomycetes</taxon>
        <taxon>Eurotiomycetidae</taxon>
        <taxon>Onygenales</taxon>
        <taxon>Onygenaceae</taxon>
        <taxon>Coccidioides</taxon>
    </lineage>
</organism>
<evidence type="ECO:0000313" key="3">
    <source>
        <dbReference type="Proteomes" id="UP000054567"/>
    </source>
</evidence>
<name>A0A0J6I4U6_COCPO</name>
<reference evidence="3" key="2">
    <citation type="journal article" date="2009" name="Genome Res.">
        <title>Comparative genomic analyses of the human fungal pathogens Coccidioides and their relatives.</title>
        <authorList>
            <person name="Sharpton T.J."/>
            <person name="Stajich J.E."/>
            <person name="Rounsley S.D."/>
            <person name="Gardner M.J."/>
            <person name="Wortman J.R."/>
            <person name="Jordar V.S."/>
            <person name="Maiti R."/>
            <person name="Kodira C.D."/>
            <person name="Neafsey D.E."/>
            <person name="Zeng Q."/>
            <person name="Hung C.-Y."/>
            <person name="McMahan C."/>
            <person name="Muszewska A."/>
            <person name="Grynberg M."/>
            <person name="Mandel M.A."/>
            <person name="Kellner E.M."/>
            <person name="Barker B.M."/>
            <person name="Galgiani J.N."/>
            <person name="Orbach M.J."/>
            <person name="Kirkland T.N."/>
            <person name="Cole G.T."/>
            <person name="Henn M.R."/>
            <person name="Birren B.W."/>
            <person name="Taylor J.W."/>
        </authorList>
    </citation>
    <scope>NUCLEOTIDE SEQUENCE [LARGE SCALE GENOMIC DNA]</scope>
    <source>
        <strain evidence="3">RMSCC 3488</strain>
    </source>
</reference>
<dbReference type="VEuPathDB" id="FungiDB:CPAG_02746"/>
<gene>
    <name evidence="2" type="ORF">CPAG_02746</name>
</gene>